<dbReference type="PRINTS" id="PR00111">
    <property type="entry name" value="ABHYDROLASE"/>
</dbReference>
<dbReference type="Proteomes" id="UP000199054">
    <property type="component" value="Unassembled WGS sequence"/>
</dbReference>
<dbReference type="InterPro" id="IPR022742">
    <property type="entry name" value="Hydrolase_4"/>
</dbReference>
<protein>
    <submittedName>
        <fullName evidence="2">Lysophospholipase</fullName>
    </submittedName>
</protein>
<accession>A0A1H8NBW7</accession>
<sequence>MEPAPFRQFPDDSREPASAFWVRADDGLRLRLALWRGGDAPHGTVLLFPGRTEYVEKYATLAHDLNAAGFAVLTLDWRGQGLSERLQDDPLPGHVGEFADYQRDVIEMIVAGTDLDLPRPWHLLAHSMGGSIGLAALHAGLPVERAVFSAPMWGIQLGRLPTWFVRAITQLADRAGRGGRIAPQKGGARSYVLDDSFNANLLTHDVDNWTRMVREAATWPELTIAGASFGWVFHAIAECRRLSDLPPPDLPTLIAMGQEERIVSPGAIRQMADRWPSARLMEVAGARHELMMEIPPLRQAFLESAIDHFLSGS</sequence>
<reference evidence="2 3" key="1">
    <citation type="submission" date="2016-10" db="EMBL/GenBank/DDBJ databases">
        <authorList>
            <person name="de Groot N.N."/>
        </authorList>
    </citation>
    <scope>NUCLEOTIDE SEQUENCE [LARGE SCALE GENOMIC DNA]</scope>
    <source>
        <strain evidence="2 3">DSM 8512</strain>
    </source>
</reference>
<dbReference type="EMBL" id="FODE01000056">
    <property type="protein sequence ID" value="SEO27046.1"/>
    <property type="molecule type" value="Genomic_DNA"/>
</dbReference>
<dbReference type="Gene3D" id="3.40.50.1820">
    <property type="entry name" value="alpha/beta hydrolase"/>
    <property type="match status" value="1"/>
</dbReference>
<dbReference type="InterPro" id="IPR051044">
    <property type="entry name" value="MAG_DAG_Lipase"/>
</dbReference>
<proteinExistence type="predicted"/>
<dbReference type="OrthoDB" id="9788260at2"/>
<feature type="domain" description="Serine aminopeptidase S33" evidence="1">
    <location>
        <begin position="40"/>
        <end position="293"/>
    </location>
</feature>
<dbReference type="SUPFAM" id="SSF53474">
    <property type="entry name" value="alpha/beta-Hydrolases"/>
    <property type="match status" value="1"/>
</dbReference>
<dbReference type="STRING" id="34002.SAMN04489859_105615"/>
<dbReference type="RefSeq" id="WP_090617299.1">
    <property type="nucleotide sequence ID" value="NZ_CP067124.1"/>
</dbReference>
<name>A0A1H8NBW7_9RHOB</name>
<dbReference type="Pfam" id="PF12146">
    <property type="entry name" value="Hydrolase_4"/>
    <property type="match status" value="1"/>
</dbReference>
<dbReference type="AlphaFoldDB" id="A0A1H8NBW7"/>
<evidence type="ECO:0000313" key="3">
    <source>
        <dbReference type="Proteomes" id="UP000199054"/>
    </source>
</evidence>
<dbReference type="InterPro" id="IPR000073">
    <property type="entry name" value="AB_hydrolase_1"/>
</dbReference>
<evidence type="ECO:0000259" key="1">
    <source>
        <dbReference type="Pfam" id="PF12146"/>
    </source>
</evidence>
<evidence type="ECO:0000313" key="2">
    <source>
        <dbReference type="EMBL" id="SEO27046.1"/>
    </source>
</evidence>
<dbReference type="PANTHER" id="PTHR11614">
    <property type="entry name" value="PHOSPHOLIPASE-RELATED"/>
    <property type="match status" value="1"/>
</dbReference>
<keyword evidence="3" id="KW-1185">Reference proteome</keyword>
<dbReference type="InterPro" id="IPR029058">
    <property type="entry name" value="AB_hydrolase_fold"/>
</dbReference>
<gene>
    <name evidence="2" type="ORF">SAMN04489859_105615</name>
</gene>
<organism evidence="2 3">
    <name type="scientific">Paracoccus alcaliphilus</name>
    <dbReference type="NCBI Taxonomy" id="34002"/>
    <lineage>
        <taxon>Bacteria</taxon>
        <taxon>Pseudomonadati</taxon>
        <taxon>Pseudomonadota</taxon>
        <taxon>Alphaproteobacteria</taxon>
        <taxon>Rhodobacterales</taxon>
        <taxon>Paracoccaceae</taxon>
        <taxon>Paracoccus</taxon>
    </lineage>
</organism>